<sequence>MDGRHGGAPAVVPASVRETTHADDHPHGRVSVRRLAAVRARSIRSAEAERSWREKDLPMGLAMYLAIV</sequence>
<dbReference type="EnsemblPlants" id="TuG1812G0300002096.01.T01">
    <property type="protein sequence ID" value="TuG1812G0300002096.01.T01.cds425142"/>
    <property type="gene ID" value="TuG1812G0300002096.01"/>
</dbReference>
<feature type="compositionally biased region" description="Basic and acidic residues" evidence="1">
    <location>
        <begin position="18"/>
        <end position="27"/>
    </location>
</feature>
<evidence type="ECO:0000313" key="2">
    <source>
        <dbReference type="EnsemblPlants" id="TuG1812G0300002096.01.T01.cds425142"/>
    </source>
</evidence>
<reference evidence="2" key="3">
    <citation type="submission" date="2022-06" db="UniProtKB">
        <authorList>
            <consortium name="EnsemblPlants"/>
        </authorList>
    </citation>
    <scope>IDENTIFICATION</scope>
</reference>
<reference evidence="3" key="1">
    <citation type="journal article" date="2013" name="Nature">
        <title>Draft genome of the wheat A-genome progenitor Triticum urartu.</title>
        <authorList>
            <person name="Ling H.Q."/>
            <person name="Zhao S."/>
            <person name="Liu D."/>
            <person name="Wang J."/>
            <person name="Sun H."/>
            <person name="Zhang C."/>
            <person name="Fan H."/>
            <person name="Li D."/>
            <person name="Dong L."/>
            <person name="Tao Y."/>
            <person name="Gao C."/>
            <person name="Wu H."/>
            <person name="Li Y."/>
            <person name="Cui Y."/>
            <person name="Guo X."/>
            <person name="Zheng S."/>
            <person name="Wang B."/>
            <person name="Yu K."/>
            <person name="Liang Q."/>
            <person name="Yang W."/>
            <person name="Lou X."/>
            <person name="Chen J."/>
            <person name="Feng M."/>
            <person name="Jian J."/>
            <person name="Zhang X."/>
            <person name="Luo G."/>
            <person name="Jiang Y."/>
            <person name="Liu J."/>
            <person name="Wang Z."/>
            <person name="Sha Y."/>
            <person name="Zhang B."/>
            <person name="Wu H."/>
            <person name="Tang D."/>
            <person name="Shen Q."/>
            <person name="Xue P."/>
            <person name="Zou S."/>
            <person name="Wang X."/>
            <person name="Liu X."/>
            <person name="Wang F."/>
            <person name="Yang Y."/>
            <person name="An X."/>
            <person name="Dong Z."/>
            <person name="Zhang K."/>
            <person name="Zhang X."/>
            <person name="Luo M.C."/>
            <person name="Dvorak J."/>
            <person name="Tong Y."/>
            <person name="Wang J."/>
            <person name="Yang H."/>
            <person name="Li Z."/>
            <person name="Wang D."/>
            <person name="Zhang A."/>
            <person name="Wang J."/>
        </authorList>
    </citation>
    <scope>NUCLEOTIDE SEQUENCE</scope>
    <source>
        <strain evidence="3">cv. G1812</strain>
    </source>
</reference>
<dbReference type="AlphaFoldDB" id="A0A8R7PS97"/>
<accession>A0A8R7PS97</accession>
<organism evidence="2 3">
    <name type="scientific">Triticum urartu</name>
    <name type="common">Red wild einkorn</name>
    <name type="synonym">Crithodium urartu</name>
    <dbReference type="NCBI Taxonomy" id="4572"/>
    <lineage>
        <taxon>Eukaryota</taxon>
        <taxon>Viridiplantae</taxon>
        <taxon>Streptophyta</taxon>
        <taxon>Embryophyta</taxon>
        <taxon>Tracheophyta</taxon>
        <taxon>Spermatophyta</taxon>
        <taxon>Magnoliopsida</taxon>
        <taxon>Liliopsida</taxon>
        <taxon>Poales</taxon>
        <taxon>Poaceae</taxon>
        <taxon>BOP clade</taxon>
        <taxon>Pooideae</taxon>
        <taxon>Triticodae</taxon>
        <taxon>Triticeae</taxon>
        <taxon>Triticinae</taxon>
        <taxon>Triticum</taxon>
    </lineage>
</organism>
<protein>
    <submittedName>
        <fullName evidence="2">Uncharacterized protein</fullName>
    </submittedName>
</protein>
<dbReference type="Gramene" id="TuG1812G0300002096.01.T01">
    <property type="protein sequence ID" value="TuG1812G0300002096.01.T01.cds425142"/>
    <property type="gene ID" value="TuG1812G0300002096.01"/>
</dbReference>
<name>A0A8R7PS97_TRIUA</name>
<feature type="region of interest" description="Disordered" evidence="1">
    <location>
        <begin position="1"/>
        <end position="30"/>
    </location>
</feature>
<evidence type="ECO:0000256" key="1">
    <source>
        <dbReference type="SAM" id="MobiDB-lite"/>
    </source>
</evidence>
<proteinExistence type="predicted"/>
<dbReference type="Proteomes" id="UP000015106">
    <property type="component" value="Chromosome 3"/>
</dbReference>
<keyword evidence="3" id="KW-1185">Reference proteome</keyword>
<evidence type="ECO:0000313" key="3">
    <source>
        <dbReference type="Proteomes" id="UP000015106"/>
    </source>
</evidence>
<reference evidence="2" key="2">
    <citation type="submission" date="2018-03" db="EMBL/GenBank/DDBJ databases">
        <title>The Triticum urartu genome reveals the dynamic nature of wheat genome evolution.</title>
        <authorList>
            <person name="Ling H."/>
            <person name="Ma B."/>
            <person name="Shi X."/>
            <person name="Liu H."/>
            <person name="Dong L."/>
            <person name="Sun H."/>
            <person name="Cao Y."/>
            <person name="Gao Q."/>
            <person name="Zheng S."/>
            <person name="Li Y."/>
            <person name="Yu Y."/>
            <person name="Du H."/>
            <person name="Qi M."/>
            <person name="Li Y."/>
            <person name="Yu H."/>
            <person name="Cui Y."/>
            <person name="Wang N."/>
            <person name="Chen C."/>
            <person name="Wu H."/>
            <person name="Zhao Y."/>
            <person name="Zhang J."/>
            <person name="Li Y."/>
            <person name="Zhou W."/>
            <person name="Zhang B."/>
            <person name="Hu W."/>
            <person name="Eijk M."/>
            <person name="Tang J."/>
            <person name="Witsenboer H."/>
            <person name="Zhao S."/>
            <person name="Li Z."/>
            <person name="Zhang A."/>
            <person name="Wang D."/>
            <person name="Liang C."/>
        </authorList>
    </citation>
    <scope>NUCLEOTIDE SEQUENCE [LARGE SCALE GENOMIC DNA]</scope>
    <source>
        <strain evidence="2">cv. G1812</strain>
    </source>
</reference>